<evidence type="ECO:0000313" key="2">
    <source>
        <dbReference type="Proteomes" id="UP000092462"/>
    </source>
</evidence>
<name>A0A1B0CYK4_PHLPP</name>
<dbReference type="EMBL" id="AJVK01001952">
    <property type="status" value="NOT_ANNOTATED_CDS"/>
    <property type="molecule type" value="Genomic_DNA"/>
</dbReference>
<organism evidence="1 2">
    <name type="scientific">Phlebotomus papatasi</name>
    <name type="common">Sandfly</name>
    <dbReference type="NCBI Taxonomy" id="29031"/>
    <lineage>
        <taxon>Eukaryota</taxon>
        <taxon>Metazoa</taxon>
        <taxon>Ecdysozoa</taxon>
        <taxon>Arthropoda</taxon>
        <taxon>Hexapoda</taxon>
        <taxon>Insecta</taxon>
        <taxon>Pterygota</taxon>
        <taxon>Neoptera</taxon>
        <taxon>Endopterygota</taxon>
        <taxon>Diptera</taxon>
        <taxon>Nematocera</taxon>
        <taxon>Psychodoidea</taxon>
        <taxon>Psychodidae</taxon>
        <taxon>Phlebotomus</taxon>
        <taxon>Phlebotomus</taxon>
    </lineage>
</organism>
<accession>A0A1B0CYK4</accession>
<proteinExistence type="predicted"/>
<keyword evidence="2" id="KW-1185">Reference proteome</keyword>
<dbReference type="EnsemblMetazoa" id="PPAI000078-RA">
    <property type="protein sequence ID" value="PPAI000078-PA"/>
    <property type="gene ID" value="PPAI000078"/>
</dbReference>
<evidence type="ECO:0000313" key="1">
    <source>
        <dbReference type="EnsemblMetazoa" id="PPAI000078-PA"/>
    </source>
</evidence>
<dbReference type="Proteomes" id="UP000092462">
    <property type="component" value="Unassembled WGS sequence"/>
</dbReference>
<sequence>VEGGECQLVKKHDLRNIENTPPPKPFVTEGVPMVVPPATLPPGPSYASALKGNLNDVAKTVPPAEQQ</sequence>
<protein>
    <submittedName>
        <fullName evidence="1">Uncharacterized protein</fullName>
    </submittedName>
</protein>
<reference evidence="1" key="1">
    <citation type="submission" date="2022-08" db="UniProtKB">
        <authorList>
            <consortium name="EnsemblMetazoa"/>
        </authorList>
    </citation>
    <scope>IDENTIFICATION</scope>
    <source>
        <strain evidence="1">Israel</strain>
    </source>
</reference>
<dbReference type="VEuPathDB" id="VectorBase:PPAI000078"/>
<dbReference type="AlphaFoldDB" id="A0A1B0CYK4"/>
<dbReference type="VEuPathDB" id="VectorBase:PPAPM1_009366"/>